<feature type="domain" description="Peptidase M20 dimerisation" evidence="3">
    <location>
        <begin position="193"/>
        <end position="283"/>
    </location>
</feature>
<dbReference type="InterPro" id="IPR011650">
    <property type="entry name" value="Peptidase_M20_dimer"/>
</dbReference>
<dbReference type="GO" id="GO:0019877">
    <property type="term" value="P:diaminopimelate biosynthetic process"/>
    <property type="evidence" value="ECO:0007669"/>
    <property type="project" value="UniProtKB-ARBA"/>
</dbReference>
<dbReference type="OrthoDB" id="1633187at2"/>
<dbReference type="EMBL" id="CP027569">
    <property type="protein sequence ID" value="AVO26929.1"/>
    <property type="molecule type" value="Genomic_DNA"/>
</dbReference>
<organism evidence="4 5">
    <name type="scientific">Megasphaera elsdenii</name>
    <dbReference type="NCBI Taxonomy" id="907"/>
    <lineage>
        <taxon>Bacteria</taxon>
        <taxon>Bacillati</taxon>
        <taxon>Bacillota</taxon>
        <taxon>Negativicutes</taxon>
        <taxon>Veillonellales</taxon>
        <taxon>Veillonellaceae</taxon>
        <taxon>Megasphaera</taxon>
    </lineage>
</organism>
<dbReference type="AlphaFoldDB" id="A0A2S0M656"/>
<dbReference type="InterPro" id="IPR017439">
    <property type="entry name" value="Amidohydrolase"/>
</dbReference>
<reference evidence="4 5" key="1">
    <citation type="journal article" date="2018" name="Genome Announc.">
        <title>Complete genomes of two Megasphaera elsdenii strains, NCIMB 702410 and ATCC 25940.</title>
        <authorList>
            <person name="Hatmaker E.A."/>
            <person name="O'Dell K."/>
            <person name="Riley L.A."/>
            <person name="Klingeman D.M."/>
            <person name="Guss A.M."/>
        </authorList>
    </citation>
    <scope>NUCLEOTIDE SEQUENCE [LARGE SCALE GENOMIC DNA]</scope>
    <source>
        <strain evidence="4 5">NCIMB702410</strain>
    </source>
</reference>
<feature type="binding site" evidence="2">
    <location>
        <position position="108"/>
    </location>
    <ligand>
        <name>Mn(2+)</name>
        <dbReference type="ChEBI" id="CHEBI:29035"/>
        <label>2</label>
    </ligand>
</feature>
<dbReference type="PIRSF" id="PIRSF005962">
    <property type="entry name" value="Pept_M20D_amidohydro"/>
    <property type="match status" value="1"/>
</dbReference>
<evidence type="ECO:0000256" key="1">
    <source>
        <dbReference type="ARBA" id="ARBA00022801"/>
    </source>
</evidence>
<dbReference type="InterPro" id="IPR036264">
    <property type="entry name" value="Bact_exopeptidase_dim_dom"/>
</dbReference>
<dbReference type="Pfam" id="PF01546">
    <property type="entry name" value="Peptidase_M20"/>
    <property type="match status" value="1"/>
</dbReference>
<evidence type="ECO:0000256" key="2">
    <source>
        <dbReference type="PIRSR" id="PIRSR005962-1"/>
    </source>
</evidence>
<keyword evidence="2" id="KW-0479">Metal-binding</keyword>
<dbReference type="Pfam" id="PF07687">
    <property type="entry name" value="M20_dimer"/>
    <property type="match status" value="1"/>
</dbReference>
<dbReference type="RefSeq" id="WP_027895576.1">
    <property type="nucleotide sequence ID" value="NZ_CP027569.1"/>
</dbReference>
<dbReference type="InterPro" id="IPR002933">
    <property type="entry name" value="Peptidase_M20"/>
</dbReference>
<protein>
    <submittedName>
        <fullName evidence="4">Amidohydrolase</fullName>
    </submittedName>
</protein>
<dbReference type="SUPFAM" id="SSF55031">
    <property type="entry name" value="Bacterial exopeptidase dimerisation domain"/>
    <property type="match status" value="1"/>
</dbReference>
<evidence type="ECO:0000259" key="3">
    <source>
        <dbReference type="Pfam" id="PF07687"/>
    </source>
</evidence>
<dbReference type="NCBIfam" id="TIGR01891">
    <property type="entry name" value="amidohydrolases"/>
    <property type="match status" value="1"/>
</dbReference>
<accession>A0A2S0M656</accession>
<proteinExistence type="predicted"/>
<dbReference type="SUPFAM" id="SSF53187">
    <property type="entry name" value="Zn-dependent exopeptidases"/>
    <property type="match status" value="1"/>
</dbReference>
<dbReference type="GO" id="GO:0050118">
    <property type="term" value="F:N-acetyldiaminopimelate deacetylase activity"/>
    <property type="evidence" value="ECO:0007669"/>
    <property type="project" value="UniProtKB-ARBA"/>
</dbReference>
<sequence length="397" mass="42046">MIDKMIIKDLVKQAVPDICAMRRHIHENPELSGEEVETAAFMAAKLRSFGIDVQEHVAGTTAVLGTLKGGKPGPVIALRADMDALPMTEETGLPFASNVPGKMHACGHDGHMSILLGAAEVLSQMKDDIPGTVVFICQPAEEKSPVGGAKGLVASGVLDGVDAVYGLHVWPALPSGKIGVLPGPMMAASDHIRIVLNGKASHAAMPHKGVDTIVAAAQFLTAAQTIISRRVNPLYPAVLTFGKITGGTRYNVVADTVEIEGTCRTYHTEAQDAVEAHLQDTLKGIDAMYGTVSHLDYERGYAAVRNTPQQAAFVAGVAKDCFGPDVLAEIDEPAMTAEDFSGYLQKFDGGFFWLGATKPGHTVYPLHNTHFAVDEACLPVGVELMVSLALAKMTEKA</sequence>
<dbReference type="CDD" id="cd03886">
    <property type="entry name" value="M20_Acy1"/>
    <property type="match status" value="1"/>
</dbReference>
<keyword evidence="2" id="KW-0464">Manganese</keyword>
<dbReference type="PANTHER" id="PTHR11014:SF63">
    <property type="entry name" value="METALLOPEPTIDASE, PUTATIVE (AFU_ORTHOLOGUE AFUA_6G09600)-RELATED"/>
    <property type="match status" value="1"/>
</dbReference>
<feature type="binding site" evidence="2">
    <location>
        <position position="142"/>
    </location>
    <ligand>
        <name>Mn(2+)</name>
        <dbReference type="ChEBI" id="CHEBI:29035"/>
        <label>2</label>
    </ligand>
</feature>
<name>A0A2S0M656_MEGEL</name>
<feature type="binding site" evidence="2">
    <location>
        <position position="168"/>
    </location>
    <ligand>
        <name>Mn(2+)</name>
        <dbReference type="ChEBI" id="CHEBI:29035"/>
        <label>2</label>
    </ligand>
</feature>
<evidence type="ECO:0000313" key="4">
    <source>
        <dbReference type="EMBL" id="AVO26929.1"/>
    </source>
</evidence>
<dbReference type="Proteomes" id="UP000238358">
    <property type="component" value="Chromosome"/>
</dbReference>
<dbReference type="Gene3D" id="3.40.630.10">
    <property type="entry name" value="Zn peptidases"/>
    <property type="match status" value="1"/>
</dbReference>
<gene>
    <name evidence="4" type="ORF">C6Y28_04495</name>
</gene>
<dbReference type="PANTHER" id="PTHR11014">
    <property type="entry name" value="PEPTIDASE M20 FAMILY MEMBER"/>
    <property type="match status" value="1"/>
</dbReference>
<comment type="cofactor">
    <cofactor evidence="2">
        <name>Mn(2+)</name>
        <dbReference type="ChEBI" id="CHEBI:29035"/>
    </cofactor>
    <text evidence="2">The Mn(2+) ion enhances activity.</text>
</comment>
<feature type="binding site" evidence="2">
    <location>
        <position position="367"/>
    </location>
    <ligand>
        <name>Mn(2+)</name>
        <dbReference type="ChEBI" id="CHEBI:29035"/>
        <label>2</label>
    </ligand>
</feature>
<dbReference type="GO" id="GO:0046872">
    <property type="term" value="F:metal ion binding"/>
    <property type="evidence" value="ECO:0007669"/>
    <property type="project" value="UniProtKB-KW"/>
</dbReference>
<evidence type="ECO:0000313" key="5">
    <source>
        <dbReference type="Proteomes" id="UP000238358"/>
    </source>
</evidence>
<keyword evidence="1 4" id="KW-0378">Hydrolase</keyword>
<dbReference type="Gene3D" id="3.30.70.360">
    <property type="match status" value="1"/>
</dbReference>
<feature type="binding site" evidence="2">
    <location>
        <position position="106"/>
    </location>
    <ligand>
        <name>Mn(2+)</name>
        <dbReference type="ChEBI" id="CHEBI:29035"/>
        <label>2</label>
    </ligand>
</feature>
<dbReference type="FunFam" id="3.30.70.360:FF:000001">
    <property type="entry name" value="N-acetyldiaminopimelate deacetylase"/>
    <property type="match status" value="1"/>
</dbReference>